<dbReference type="PANTHER" id="PTHR40072:SF1">
    <property type="entry name" value="MOLYBDOPTERIN-GUANINE DINUCLEOTIDE BIOSYNTHESIS ADAPTER PROTEIN"/>
    <property type="match status" value="1"/>
</dbReference>
<gene>
    <name evidence="2" type="ORF">SAMN06265368_0777</name>
</gene>
<dbReference type="CDD" id="cd03116">
    <property type="entry name" value="MobB"/>
    <property type="match status" value="1"/>
</dbReference>
<protein>
    <submittedName>
        <fullName evidence="2">Molybdopterin guanine dinucleotide biosynthesis accessory protein MobB</fullName>
    </submittedName>
</protein>
<organism evidence="2 3">
    <name type="scientific">Cohaesibacter gelatinilyticus</name>
    <dbReference type="NCBI Taxonomy" id="372072"/>
    <lineage>
        <taxon>Bacteria</taxon>
        <taxon>Pseudomonadati</taxon>
        <taxon>Pseudomonadota</taxon>
        <taxon>Alphaproteobacteria</taxon>
        <taxon>Hyphomicrobiales</taxon>
        <taxon>Cohaesibacteraceae</taxon>
    </lineage>
</organism>
<reference evidence="2 3" key="1">
    <citation type="submission" date="2017-09" db="EMBL/GenBank/DDBJ databases">
        <authorList>
            <person name="Ehlers B."/>
            <person name="Leendertz F.H."/>
        </authorList>
    </citation>
    <scope>NUCLEOTIDE SEQUENCE [LARGE SCALE GENOMIC DNA]</scope>
    <source>
        <strain evidence="2 3">DSM 18289</strain>
    </source>
</reference>
<dbReference type="InterPro" id="IPR004435">
    <property type="entry name" value="MobB_dom"/>
</dbReference>
<dbReference type="SUPFAM" id="SSF52540">
    <property type="entry name" value="P-loop containing nucleoside triphosphate hydrolases"/>
    <property type="match status" value="1"/>
</dbReference>
<proteinExistence type="predicted"/>
<dbReference type="NCBIfam" id="TIGR00176">
    <property type="entry name" value="mobB"/>
    <property type="match status" value="1"/>
</dbReference>
<evidence type="ECO:0000313" key="2">
    <source>
        <dbReference type="EMBL" id="SNZ07260.1"/>
    </source>
</evidence>
<dbReference type="AlphaFoldDB" id="A0A285NCT2"/>
<dbReference type="OrthoDB" id="9804758at2"/>
<dbReference type="Proteomes" id="UP000219439">
    <property type="component" value="Unassembled WGS sequence"/>
</dbReference>
<evidence type="ECO:0000259" key="1">
    <source>
        <dbReference type="Pfam" id="PF03205"/>
    </source>
</evidence>
<dbReference type="GO" id="GO:0005525">
    <property type="term" value="F:GTP binding"/>
    <property type="evidence" value="ECO:0007669"/>
    <property type="project" value="InterPro"/>
</dbReference>
<sequence>MSNRGFFNAHGHRVFGITGWKNSGKTTLVVRLVEELVRRGYKISTIKHAHHKCDIDKPGADSFRHREAGAGEVALVAAGTRWAIMHECRDEPEPLLGDILPKLSPCDLVLIEGYKKEGFPKIEVRRAEAKHHDPLAPKDNMIVALASDHPNNLEGSEGLPIFNLDDVNAIADFVVAHTDLPGKG</sequence>
<dbReference type="RefSeq" id="WP_097152068.1">
    <property type="nucleotide sequence ID" value="NZ_OBEL01000001.1"/>
</dbReference>
<dbReference type="Gene3D" id="3.40.50.300">
    <property type="entry name" value="P-loop containing nucleotide triphosphate hydrolases"/>
    <property type="match status" value="1"/>
</dbReference>
<keyword evidence="3" id="KW-1185">Reference proteome</keyword>
<name>A0A285NCT2_9HYPH</name>
<dbReference type="InterPro" id="IPR027417">
    <property type="entry name" value="P-loop_NTPase"/>
</dbReference>
<dbReference type="InterPro" id="IPR052539">
    <property type="entry name" value="MGD_biosynthesis_adapter"/>
</dbReference>
<dbReference type="Pfam" id="PF03205">
    <property type="entry name" value="MobB"/>
    <property type="match status" value="1"/>
</dbReference>
<accession>A0A285NCT2</accession>
<dbReference type="GO" id="GO:0006777">
    <property type="term" value="P:Mo-molybdopterin cofactor biosynthetic process"/>
    <property type="evidence" value="ECO:0007669"/>
    <property type="project" value="InterPro"/>
</dbReference>
<feature type="domain" description="Molybdopterin-guanine dinucleotide biosynthesis protein B (MobB)" evidence="1">
    <location>
        <begin position="14"/>
        <end position="148"/>
    </location>
</feature>
<dbReference type="EMBL" id="OBEL01000001">
    <property type="protein sequence ID" value="SNZ07260.1"/>
    <property type="molecule type" value="Genomic_DNA"/>
</dbReference>
<dbReference type="PANTHER" id="PTHR40072">
    <property type="entry name" value="MOLYBDOPTERIN-GUANINE DINUCLEOTIDE BIOSYNTHESIS ADAPTER PROTEIN-RELATED"/>
    <property type="match status" value="1"/>
</dbReference>
<evidence type="ECO:0000313" key="3">
    <source>
        <dbReference type="Proteomes" id="UP000219439"/>
    </source>
</evidence>